<evidence type="ECO:0000313" key="6">
    <source>
        <dbReference type="Proteomes" id="UP000000428"/>
    </source>
</evidence>
<feature type="domain" description="PucR C-terminal helix-turn-helix" evidence="3">
    <location>
        <begin position="362"/>
        <end position="417"/>
    </location>
</feature>
<organism evidence="5 6">
    <name type="scientific">Streptomyces avermitilis (strain ATCC 31267 / DSM 46492 / JCM 5070 / NBRC 14893 / NCIMB 12804 / NRRL 8165 / MA-4680)</name>
    <dbReference type="NCBI Taxonomy" id="227882"/>
    <lineage>
        <taxon>Bacteria</taxon>
        <taxon>Bacillati</taxon>
        <taxon>Actinomycetota</taxon>
        <taxon>Actinomycetes</taxon>
        <taxon>Kitasatosporales</taxon>
        <taxon>Streptomycetaceae</taxon>
        <taxon>Streptomyces</taxon>
    </lineage>
</organism>
<dbReference type="Pfam" id="PF13556">
    <property type="entry name" value="HTH_30"/>
    <property type="match status" value="1"/>
</dbReference>
<evidence type="ECO:0000313" key="5">
    <source>
        <dbReference type="EMBL" id="BAC69099.1"/>
    </source>
</evidence>
<dbReference type="Proteomes" id="UP000000428">
    <property type="component" value="Chromosome"/>
</dbReference>
<dbReference type="InterPro" id="IPR041522">
    <property type="entry name" value="CdaR_GGDEF"/>
</dbReference>
<protein>
    <recommendedName>
        <fullName evidence="7">Transcriptional regulator</fullName>
    </recommendedName>
</protein>
<reference evidence="5 6" key="2">
    <citation type="journal article" date="2003" name="Nat. Biotechnol.">
        <title>Complete genome sequence and comparative analysis of the industrial microorganism Streptomyces avermitilis.</title>
        <authorList>
            <person name="Ikeda H."/>
            <person name="Ishikawa J."/>
            <person name="Hanamoto A."/>
            <person name="Shinose M."/>
            <person name="Kikuchi H."/>
            <person name="Shiba T."/>
            <person name="Sakaki Y."/>
            <person name="Hattori M."/>
            <person name="Omura S."/>
        </authorList>
    </citation>
    <scope>NUCLEOTIDE SEQUENCE [LARGE SCALE GENOMIC DNA]</scope>
    <source>
        <strain evidence="6">ATCC 31267 / DSM 46492 / JCM 5070 / NBRC 14893 / NCIMB 12804 / NRRL 8165 / MA-4680</strain>
    </source>
</reference>
<evidence type="ECO:0000259" key="4">
    <source>
        <dbReference type="Pfam" id="PF17853"/>
    </source>
</evidence>
<keyword evidence="6" id="KW-1185">Reference proteome</keyword>
<dbReference type="Gene3D" id="1.10.10.2840">
    <property type="entry name" value="PucR C-terminal helix-turn-helix domain"/>
    <property type="match status" value="1"/>
</dbReference>
<name>Q82NB4_STRAW</name>
<evidence type="ECO:0000256" key="1">
    <source>
        <dbReference type="ARBA" id="ARBA00006754"/>
    </source>
</evidence>
<dbReference type="KEGG" id="sma:SAVERM_1389"/>
<dbReference type="InterPro" id="IPR042070">
    <property type="entry name" value="PucR_C-HTH_sf"/>
</dbReference>
<dbReference type="Pfam" id="PF17853">
    <property type="entry name" value="GGDEF_2"/>
    <property type="match status" value="1"/>
</dbReference>
<dbReference type="PANTHER" id="PTHR33744:SF1">
    <property type="entry name" value="DNA-BINDING TRANSCRIPTIONAL ACTIVATOR ADER"/>
    <property type="match status" value="1"/>
</dbReference>
<dbReference type="HOGENOM" id="CLU_051160_0_0_11"/>
<reference evidence="5 6" key="3">
    <citation type="journal article" date="2014" name="J. Ind. Microbiol. Biotechnol.">
        <title>Genome mining of the Streptomyces avermitilis genome and development of genome-minimized hosts for heterologous expression of biosynthetic gene clusters.</title>
        <authorList>
            <person name="Ikeda H."/>
            <person name="Shin-ya K."/>
            <person name="Omura S."/>
        </authorList>
    </citation>
    <scope>NUCLEOTIDE SEQUENCE [LARGE SCALE GENOMIC DNA]</scope>
    <source>
        <strain evidence="6">ATCC 31267 / DSM 46492 / JCM 5070 / NBRC 14893 / NCIMB 12804 / NRRL 8165 / MA-4680</strain>
    </source>
</reference>
<proteinExistence type="inferred from homology"/>
<evidence type="ECO:0000256" key="2">
    <source>
        <dbReference type="SAM" id="MobiDB-lite"/>
    </source>
</evidence>
<dbReference type="eggNOG" id="COG2508">
    <property type="taxonomic scope" value="Bacteria"/>
</dbReference>
<dbReference type="InterPro" id="IPR025736">
    <property type="entry name" value="PucR_C-HTH_dom"/>
</dbReference>
<feature type="region of interest" description="Disordered" evidence="2">
    <location>
        <begin position="1"/>
        <end position="20"/>
    </location>
</feature>
<dbReference type="PANTHER" id="PTHR33744">
    <property type="entry name" value="CARBOHYDRATE DIACID REGULATOR"/>
    <property type="match status" value="1"/>
</dbReference>
<gene>
    <name evidence="5" type="ORF">SAVERM_1389</name>
</gene>
<dbReference type="AlphaFoldDB" id="Q82NB4"/>
<sequence length="425" mass="46435">MDRPPADPHGPSPLCTSLTERDMPSDRIRELIGRGAAVAARAPEEWLREIEDATLSAEYLQALADDPDLTAQIRRTSRANVLHWATWNVRSPGAPVPANVGPEALATARELVRRGLNDSALQSYRSGQNAAWLRWMSIAFELTSDPAELRELLDVSTRSISAFVDATIAAVSAQIQAERDELTRGTNAERREAVTLLLNGAPIHPDRASARLGYRVEQTHTAAIVWSDAAESDLGDLERAADALAKAAGVSRFLSVTAGAAMLWVWLPSAALPATNRLERHLDSHPTARAALGSTGHGVEGFRRSHLDAMTTQRMMARLHTVRSVARFETVEIVALVTREPQQADQFVRRTLGGLATGAPELREAVAAYIHEECNATRAAARLFTHRNTLLRRLERAQRLLPHPLAGNTVRIAVALDVLHWRGDG</sequence>
<feature type="domain" description="CdaR GGDEF-like" evidence="4">
    <location>
        <begin position="207"/>
        <end position="315"/>
    </location>
</feature>
<accession>Q82NB4</accession>
<reference evidence="5 6" key="1">
    <citation type="journal article" date="2001" name="Proc. Natl. Acad. Sci. U.S.A.">
        <title>Genome sequence of an industrial microorganism Streptomyces avermitilis: deducing the ability of producing secondary metabolites.</title>
        <authorList>
            <person name="Omura S."/>
            <person name="Ikeda H."/>
            <person name="Ishikawa J."/>
            <person name="Hanamoto A."/>
            <person name="Takahashi C."/>
            <person name="Shinose M."/>
            <person name="Takahashi Y."/>
            <person name="Horikawa H."/>
            <person name="Nakazawa H."/>
            <person name="Osonoe T."/>
            <person name="Kikuchi H."/>
            <person name="Shiba T."/>
            <person name="Sakaki Y."/>
            <person name="Hattori M."/>
        </authorList>
    </citation>
    <scope>NUCLEOTIDE SEQUENCE [LARGE SCALE GENOMIC DNA]</scope>
    <source>
        <strain evidence="6">ATCC 31267 / DSM 46492 / JCM 5070 / NBRC 14893 / NCIMB 12804 / NRRL 8165 / MA-4680</strain>
    </source>
</reference>
<dbReference type="EMBL" id="BA000030">
    <property type="protein sequence ID" value="BAC69099.1"/>
    <property type="molecule type" value="Genomic_DNA"/>
</dbReference>
<evidence type="ECO:0008006" key="7">
    <source>
        <dbReference type="Google" id="ProtNLM"/>
    </source>
</evidence>
<dbReference type="InterPro" id="IPR051448">
    <property type="entry name" value="CdaR-like_regulators"/>
</dbReference>
<comment type="similarity">
    <text evidence="1">Belongs to the CdaR family.</text>
</comment>
<evidence type="ECO:0000259" key="3">
    <source>
        <dbReference type="Pfam" id="PF13556"/>
    </source>
</evidence>